<dbReference type="Pfam" id="PF13988">
    <property type="entry name" value="DUF4225"/>
    <property type="match status" value="1"/>
</dbReference>
<evidence type="ECO:0000313" key="2">
    <source>
        <dbReference type="Proteomes" id="UP000683401"/>
    </source>
</evidence>
<dbReference type="RefSeq" id="WP_216703823.1">
    <property type="nucleotide sequence ID" value="NZ_CP076668.1"/>
</dbReference>
<keyword evidence="2" id="KW-1185">Reference proteome</keyword>
<organism evidence="1 2">
    <name type="scientific">Pseudomonas lijiangensis</name>
    <dbReference type="NCBI Taxonomy" id="2995658"/>
    <lineage>
        <taxon>Bacteria</taxon>
        <taxon>Pseudomonadati</taxon>
        <taxon>Pseudomonadota</taxon>
        <taxon>Gammaproteobacteria</taxon>
        <taxon>Pseudomonadales</taxon>
        <taxon>Pseudomonadaceae</taxon>
        <taxon>Pseudomonas</taxon>
    </lineage>
</organism>
<name>A0ABX8HNL5_9PSED</name>
<sequence>MSTKETSKNHELWEVSQAATLLAGQACTVAARHINDGILRLQFNREVAYYARSIVRDVEQGNKTSEQGLKAIEDEQKSLLSQSFEIGQKGIGVIAGGFQVAGGAGVCYVSMGALCLFFGFPLMAHGTNNVYENGRNLVTGRSDTEGPLRKGYQKLARISGYDDCIGNVGYGLSDLMLSGYGLGRLVLKPDSWRLFKYIHTDYIRAYQITPPKVFAIERIADSITLESTIEQWKCKK</sequence>
<protein>
    <submittedName>
        <fullName evidence="1">DUF4225 domain-containing protein</fullName>
    </submittedName>
</protein>
<dbReference type="Proteomes" id="UP000683401">
    <property type="component" value="Chromosome"/>
</dbReference>
<reference evidence="2" key="1">
    <citation type="submission" date="2021-06" db="EMBL/GenBank/DDBJ databases">
        <title>Identification of Pseudomonas cichorii causing bacterial leaf black spot of flue-cured tobacco, a new disease in China.</title>
        <authorList>
            <person name="Lu C.-H."/>
        </authorList>
    </citation>
    <scope>NUCLEOTIDE SEQUENCE [LARGE SCALE GENOMIC DNA]</scope>
    <source>
        <strain evidence="2">LJ2</strain>
    </source>
</reference>
<dbReference type="EMBL" id="CP076668">
    <property type="protein sequence ID" value="QWU81967.1"/>
    <property type="molecule type" value="Genomic_DNA"/>
</dbReference>
<evidence type="ECO:0000313" key="1">
    <source>
        <dbReference type="EMBL" id="QWU81967.1"/>
    </source>
</evidence>
<proteinExistence type="predicted"/>
<accession>A0ABX8HNL5</accession>
<dbReference type="PROSITE" id="PS51257">
    <property type="entry name" value="PROKAR_LIPOPROTEIN"/>
    <property type="match status" value="1"/>
</dbReference>
<dbReference type="InterPro" id="IPR025320">
    <property type="entry name" value="DUF4225"/>
</dbReference>
<gene>
    <name evidence="1" type="ORF">KQP88_18240</name>
</gene>